<feature type="modified residue" description="4-aspartylphosphate" evidence="2">
    <location>
        <position position="51"/>
    </location>
</feature>
<dbReference type="InterPro" id="IPR001789">
    <property type="entry name" value="Sig_transdc_resp-reg_receiver"/>
</dbReference>
<evidence type="ECO:0000313" key="5">
    <source>
        <dbReference type="Proteomes" id="UP000069015"/>
    </source>
</evidence>
<dbReference type="PANTHER" id="PTHR44591:SF3">
    <property type="entry name" value="RESPONSE REGULATORY DOMAIN-CONTAINING PROTEIN"/>
    <property type="match status" value="1"/>
</dbReference>
<dbReference type="InterPro" id="IPR050595">
    <property type="entry name" value="Bact_response_regulator"/>
</dbReference>
<dbReference type="InterPro" id="IPR011006">
    <property type="entry name" value="CheY-like_superfamily"/>
</dbReference>
<name>A0A0U3HTB0_9GAMM</name>
<dbReference type="Gene3D" id="3.40.50.2300">
    <property type="match status" value="1"/>
</dbReference>
<gene>
    <name evidence="4" type="ORF">AT705_17900</name>
</gene>
<organism evidence="4 5">
    <name type="scientific">Pseudoalteromonas rubra</name>
    <dbReference type="NCBI Taxonomy" id="43658"/>
    <lineage>
        <taxon>Bacteria</taxon>
        <taxon>Pseudomonadati</taxon>
        <taxon>Pseudomonadota</taxon>
        <taxon>Gammaproteobacteria</taxon>
        <taxon>Alteromonadales</taxon>
        <taxon>Pseudoalteromonadaceae</taxon>
        <taxon>Pseudoalteromonas</taxon>
    </lineage>
</organism>
<proteinExistence type="predicted"/>
<dbReference type="PANTHER" id="PTHR44591">
    <property type="entry name" value="STRESS RESPONSE REGULATOR PROTEIN 1"/>
    <property type="match status" value="1"/>
</dbReference>
<sequence length="363" mass="40381">METILIVDDDEFVVEYHTHMLSSHYHTEVAEDGETALKRVDSCSPDLILMDIQMPCMNGYEAAYKIRLAGHTMPILFFSNLSSLEERLKAYDAGGNDFIAKPVDEQELLKKVSVLLKAHNACPGDAEEVAVNALSDLSSLGYVMGFYRDSFQCGDLSHLAQAVFKLTQGFGLKCSLIIRDQKTNPCFFDDGITKNIDAALLESLQGAGRIMAFGKHRAAFNWRHASLLVKNMPVHDNKVGIIRDYLAYVMDGVEQCVNKVLLEQQLRQTIVQFKARNTDIKAGIVTLIDDLEVQLDSLFSSMSIDNELSEEAEQQLITLIQAARASADTKLESGKEIEQQLVSLIETLNEHPASASNNDIELF</sequence>
<evidence type="ECO:0000259" key="3">
    <source>
        <dbReference type="PROSITE" id="PS50110"/>
    </source>
</evidence>
<evidence type="ECO:0000256" key="1">
    <source>
        <dbReference type="ARBA" id="ARBA00022553"/>
    </source>
</evidence>
<dbReference type="Pfam" id="PF00072">
    <property type="entry name" value="Response_reg"/>
    <property type="match status" value="1"/>
</dbReference>
<evidence type="ECO:0000313" key="4">
    <source>
        <dbReference type="EMBL" id="ALU44649.1"/>
    </source>
</evidence>
<dbReference type="PROSITE" id="PS50110">
    <property type="entry name" value="RESPONSE_REGULATORY"/>
    <property type="match status" value="1"/>
</dbReference>
<dbReference type="CDD" id="cd17546">
    <property type="entry name" value="REC_hyHK_CKI1_RcsC-like"/>
    <property type="match status" value="1"/>
</dbReference>
<dbReference type="GO" id="GO:0000160">
    <property type="term" value="P:phosphorelay signal transduction system"/>
    <property type="evidence" value="ECO:0007669"/>
    <property type="project" value="InterPro"/>
</dbReference>
<dbReference type="SMART" id="SM00448">
    <property type="entry name" value="REC"/>
    <property type="match status" value="1"/>
</dbReference>
<evidence type="ECO:0000256" key="2">
    <source>
        <dbReference type="PROSITE-ProRule" id="PRU00169"/>
    </source>
</evidence>
<dbReference type="KEGG" id="prr:AT705_17900"/>
<reference evidence="4 5" key="1">
    <citation type="submission" date="2015-12" db="EMBL/GenBank/DDBJ databases">
        <title>Complete genome sequence of Pseudoalteromonas rubra SCSIO 6842, harboring a conjugative plasmid.</title>
        <authorList>
            <person name="Li B."/>
            <person name="Wang X."/>
        </authorList>
    </citation>
    <scope>NUCLEOTIDE SEQUENCE [LARGE SCALE GENOMIC DNA]</scope>
    <source>
        <strain evidence="4 5">SCSIO 6842</strain>
    </source>
</reference>
<dbReference type="SUPFAM" id="SSF52172">
    <property type="entry name" value="CheY-like"/>
    <property type="match status" value="1"/>
</dbReference>
<dbReference type="Proteomes" id="UP000069015">
    <property type="component" value="Chromosome 1"/>
</dbReference>
<dbReference type="RefSeq" id="WP_058797621.1">
    <property type="nucleotide sequence ID" value="NZ_CP013611.1"/>
</dbReference>
<feature type="domain" description="Response regulatory" evidence="3">
    <location>
        <begin position="3"/>
        <end position="116"/>
    </location>
</feature>
<accession>A0A0U3HTB0</accession>
<dbReference type="EMBL" id="CP013611">
    <property type="protein sequence ID" value="ALU44649.1"/>
    <property type="molecule type" value="Genomic_DNA"/>
</dbReference>
<keyword evidence="1 2" id="KW-0597">Phosphoprotein</keyword>
<protein>
    <recommendedName>
        <fullName evidence="3">Response regulatory domain-containing protein</fullName>
    </recommendedName>
</protein>
<dbReference type="AlphaFoldDB" id="A0A0U3HTB0"/>